<evidence type="ECO:0000313" key="3">
    <source>
        <dbReference type="Proteomes" id="UP000002200"/>
    </source>
</evidence>
<feature type="transmembrane region" description="Helical" evidence="1">
    <location>
        <begin position="20"/>
        <end position="39"/>
    </location>
</feature>
<evidence type="ECO:0008006" key="4">
    <source>
        <dbReference type="Google" id="ProtNLM"/>
    </source>
</evidence>
<reference evidence="2 3" key="1">
    <citation type="journal article" date="2003" name="Genome Res.">
        <title>Tropheryma whipplei twist: a human pathogenic Actinobacteria with a reduced genome.</title>
        <authorList>
            <person name="Raoult D."/>
            <person name="Ogata H."/>
            <person name="Audic S."/>
            <person name="Robert C."/>
            <person name="Suhre K."/>
            <person name="Drancourt M."/>
            <person name="Claverie J.-M."/>
        </authorList>
    </citation>
    <scope>NUCLEOTIDE SEQUENCE [LARGE SCALE GENOMIC DNA]</scope>
    <source>
        <strain evidence="2 3">Twist</strain>
    </source>
</reference>
<keyword evidence="1" id="KW-0472">Membrane</keyword>
<accession>Q83FN7</accession>
<keyword evidence="1" id="KW-1133">Transmembrane helix</keyword>
<dbReference type="InterPro" id="IPR025443">
    <property type="entry name" value="DUF4307"/>
</dbReference>
<dbReference type="GeneID" id="67388473"/>
<keyword evidence="1" id="KW-0812">Transmembrane</keyword>
<keyword evidence="3" id="KW-1185">Reference proteome</keyword>
<name>Q83FN7_TROWT</name>
<dbReference type="AlphaFoldDB" id="Q83FN7"/>
<dbReference type="HOGENOM" id="CLU_2037049_0_0_11"/>
<gene>
    <name evidence="2" type="ordered locus">TWT_679</name>
</gene>
<dbReference type="Pfam" id="PF14155">
    <property type="entry name" value="DUF4307"/>
    <property type="match status" value="1"/>
</dbReference>
<organism evidence="2 3">
    <name type="scientific">Tropheryma whipplei (strain Twist)</name>
    <name type="common">Whipple's bacillus</name>
    <dbReference type="NCBI Taxonomy" id="203267"/>
    <lineage>
        <taxon>Bacteria</taxon>
        <taxon>Bacillati</taxon>
        <taxon>Actinomycetota</taxon>
        <taxon>Actinomycetes</taxon>
        <taxon>Micrococcales</taxon>
        <taxon>Tropherymataceae</taxon>
        <taxon>Tropheryma</taxon>
    </lineage>
</organism>
<evidence type="ECO:0000313" key="2">
    <source>
        <dbReference type="EMBL" id="AAO44776.1"/>
    </source>
</evidence>
<proteinExistence type="predicted"/>
<dbReference type="EMBL" id="AE014184">
    <property type="protein sequence ID" value="AAO44776.1"/>
    <property type="molecule type" value="Genomic_DNA"/>
</dbReference>
<evidence type="ECO:0000256" key="1">
    <source>
        <dbReference type="SAM" id="Phobius"/>
    </source>
</evidence>
<dbReference type="RefSeq" id="WP_011096635.1">
    <property type="nucleotide sequence ID" value="NC_004572.3"/>
</dbReference>
<dbReference type="KEGG" id="twh:TWT_679"/>
<dbReference type="Proteomes" id="UP000002200">
    <property type="component" value="Chromosome"/>
</dbReference>
<protein>
    <recommendedName>
        <fullName evidence="4">DUF4307 domain-containing protein</fullName>
    </recommendedName>
</protein>
<sequence length="121" mass="13358">MNTISNRYSKPLSRGIKIGASVVALCVSVLLIAIFSLMTRPIGNDYHTTSFKVKSDNEVIVEFSFTGHIPTVCAVRVLGRDMSTVGWKVVPVLSPHMEVGLRTTKVAHHAEIESCRRIYAE</sequence>